<dbReference type="HOGENOM" id="CLU_069356_12_7_9"/>
<dbReference type="GO" id="GO:0003677">
    <property type="term" value="F:DNA binding"/>
    <property type="evidence" value="ECO:0007669"/>
    <property type="project" value="UniProtKB-UniRule"/>
</dbReference>
<dbReference type="AlphaFoldDB" id="M1MVA0"/>
<dbReference type="Gene3D" id="1.10.10.60">
    <property type="entry name" value="Homeodomain-like"/>
    <property type="match status" value="1"/>
</dbReference>
<evidence type="ECO:0000256" key="1">
    <source>
        <dbReference type="ARBA" id="ARBA00023125"/>
    </source>
</evidence>
<gene>
    <name evidence="4" type="ORF">Cspa_c48230</name>
</gene>
<dbReference type="Pfam" id="PF00440">
    <property type="entry name" value="TetR_N"/>
    <property type="match status" value="1"/>
</dbReference>
<proteinExistence type="predicted"/>
<dbReference type="InterPro" id="IPR050624">
    <property type="entry name" value="HTH-type_Tx_Regulator"/>
</dbReference>
<dbReference type="PRINTS" id="PR00455">
    <property type="entry name" value="HTHTETR"/>
</dbReference>
<evidence type="ECO:0000256" key="2">
    <source>
        <dbReference type="PROSITE-ProRule" id="PRU00335"/>
    </source>
</evidence>
<name>M1MVA0_9CLOT</name>
<dbReference type="RefSeq" id="WP_015394885.1">
    <property type="nucleotide sequence ID" value="NC_020291.1"/>
</dbReference>
<dbReference type="InterPro" id="IPR013570">
    <property type="entry name" value="Tscrpt_reg_YsiA_C"/>
</dbReference>
<feature type="DNA-binding region" description="H-T-H motif" evidence="2">
    <location>
        <begin position="25"/>
        <end position="44"/>
    </location>
</feature>
<dbReference type="OrthoDB" id="494991at2"/>
<dbReference type="KEGG" id="csr:Cspa_c48230"/>
<evidence type="ECO:0000259" key="3">
    <source>
        <dbReference type="PROSITE" id="PS50977"/>
    </source>
</evidence>
<dbReference type="InterPro" id="IPR001647">
    <property type="entry name" value="HTH_TetR"/>
</dbReference>
<dbReference type="Gene3D" id="1.10.357.10">
    <property type="entry name" value="Tetracycline Repressor, domain 2"/>
    <property type="match status" value="1"/>
</dbReference>
<sequence length="192" mass="22447">MECMKEKILNQAIKMFKEKDFGKVSIDEICDECGVTKGSFYHHYKSKNDLLISYYNTLIKKDTYTIMNEIITIDSTYEQLWKAIELYFIESMLEIGPNLFKNVIITDILERNELIHLYMGSNERLKEYFELLIKLIVKGQHNGEIRNSFSSDELLSSYFAGVLGIFVKWSSSGGTFDEKAELRKLFEIIFKP</sequence>
<dbReference type="EMBL" id="CP004121">
    <property type="protein sequence ID" value="AGF58576.1"/>
    <property type="molecule type" value="Genomic_DNA"/>
</dbReference>
<keyword evidence="1 2" id="KW-0238">DNA-binding</keyword>
<dbReference type="STRING" id="36745.CLSAP_45900"/>
<feature type="domain" description="HTH tetR-type" evidence="3">
    <location>
        <begin position="2"/>
        <end position="62"/>
    </location>
</feature>
<dbReference type="eggNOG" id="COG1309">
    <property type="taxonomic scope" value="Bacteria"/>
</dbReference>
<dbReference type="PANTHER" id="PTHR43479:SF11">
    <property type="entry name" value="ACREF_ENVCD OPERON REPRESSOR-RELATED"/>
    <property type="match status" value="1"/>
</dbReference>
<dbReference type="PROSITE" id="PS50977">
    <property type="entry name" value="HTH_TETR_2"/>
    <property type="match status" value="1"/>
</dbReference>
<protein>
    <submittedName>
        <fullName evidence="4">Transcriptional regulator, TetR family</fullName>
    </submittedName>
</protein>
<dbReference type="SUPFAM" id="SSF48498">
    <property type="entry name" value="Tetracyclin repressor-like, C-terminal domain"/>
    <property type="match status" value="1"/>
</dbReference>
<dbReference type="SUPFAM" id="SSF46689">
    <property type="entry name" value="Homeodomain-like"/>
    <property type="match status" value="1"/>
</dbReference>
<organism evidence="4 5">
    <name type="scientific">Clostridium saccharoperbutylacetonicum N1-4(HMT)</name>
    <dbReference type="NCBI Taxonomy" id="931276"/>
    <lineage>
        <taxon>Bacteria</taxon>
        <taxon>Bacillati</taxon>
        <taxon>Bacillota</taxon>
        <taxon>Clostridia</taxon>
        <taxon>Eubacteriales</taxon>
        <taxon>Clostridiaceae</taxon>
        <taxon>Clostridium</taxon>
    </lineage>
</organism>
<dbReference type="Proteomes" id="UP000011728">
    <property type="component" value="Chromosome"/>
</dbReference>
<accession>M1MVA0</accession>
<keyword evidence="5" id="KW-1185">Reference proteome</keyword>
<evidence type="ECO:0000313" key="5">
    <source>
        <dbReference type="Proteomes" id="UP000011728"/>
    </source>
</evidence>
<dbReference type="PANTHER" id="PTHR43479">
    <property type="entry name" value="ACREF/ENVCD OPERON REPRESSOR-RELATED"/>
    <property type="match status" value="1"/>
</dbReference>
<reference evidence="4 5" key="1">
    <citation type="submission" date="2013-02" db="EMBL/GenBank/DDBJ databases">
        <title>Genome sequence of Clostridium saccharoperbutylacetonicum N1-4(HMT).</title>
        <authorList>
            <person name="Poehlein A."/>
            <person name="Daniel R."/>
        </authorList>
    </citation>
    <scope>NUCLEOTIDE SEQUENCE [LARGE SCALE GENOMIC DNA]</scope>
    <source>
        <strain evidence="5">N1-4(HMT)</strain>
    </source>
</reference>
<dbReference type="Pfam" id="PF08359">
    <property type="entry name" value="TetR_C_4"/>
    <property type="match status" value="1"/>
</dbReference>
<dbReference type="InterPro" id="IPR036271">
    <property type="entry name" value="Tet_transcr_reg_TetR-rel_C_sf"/>
</dbReference>
<dbReference type="PATRIC" id="fig|931276.5.peg.4865"/>
<evidence type="ECO:0000313" key="4">
    <source>
        <dbReference type="EMBL" id="AGF58576.1"/>
    </source>
</evidence>
<dbReference type="InterPro" id="IPR009057">
    <property type="entry name" value="Homeodomain-like_sf"/>
</dbReference>